<gene>
    <name evidence="2" type="ORF">CORC01_07562</name>
</gene>
<evidence type="ECO:0000256" key="1">
    <source>
        <dbReference type="SAM" id="MobiDB-lite"/>
    </source>
</evidence>
<accession>A0A1G4B6S9</accession>
<feature type="region of interest" description="Disordered" evidence="1">
    <location>
        <begin position="1"/>
        <end position="84"/>
    </location>
</feature>
<feature type="compositionally biased region" description="Low complexity" evidence="1">
    <location>
        <begin position="67"/>
        <end position="84"/>
    </location>
</feature>
<name>A0A1G4B6S9_9PEZI</name>
<dbReference type="RefSeq" id="XP_022474277.1">
    <property type="nucleotide sequence ID" value="XM_022619198.1"/>
</dbReference>
<feature type="compositionally biased region" description="Basic and acidic residues" evidence="1">
    <location>
        <begin position="16"/>
        <end position="32"/>
    </location>
</feature>
<evidence type="ECO:0000313" key="2">
    <source>
        <dbReference type="EMBL" id="OHE97121.1"/>
    </source>
</evidence>
<dbReference type="Proteomes" id="UP000176998">
    <property type="component" value="Unassembled WGS sequence"/>
</dbReference>
<evidence type="ECO:0000313" key="3">
    <source>
        <dbReference type="Proteomes" id="UP000176998"/>
    </source>
</evidence>
<dbReference type="GeneID" id="34560708"/>
<comment type="caution">
    <text evidence="2">The sequence shown here is derived from an EMBL/GenBank/DDBJ whole genome shotgun (WGS) entry which is preliminary data.</text>
</comment>
<protein>
    <submittedName>
        <fullName evidence="2">Uncharacterized protein</fullName>
    </submittedName>
</protein>
<organism evidence="2 3">
    <name type="scientific">Colletotrichum orchidophilum</name>
    <dbReference type="NCBI Taxonomy" id="1209926"/>
    <lineage>
        <taxon>Eukaryota</taxon>
        <taxon>Fungi</taxon>
        <taxon>Dikarya</taxon>
        <taxon>Ascomycota</taxon>
        <taxon>Pezizomycotina</taxon>
        <taxon>Sordariomycetes</taxon>
        <taxon>Hypocreomycetidae</taxon>
        <taxon>Glomerellales</taxon>
        <taxon>Glomerellaceae</taxon>
        <taxon>Colletotrichum</taxon>
    </lineage>
</organism>
<reference evidence="2 3" key="1">
    <citation type="submission" date="2016-09" db="EMBL/GenBank/DDBJ databases">
        <authorList>
            <person name="Capua I."/>
            <person name="De Benedictis P."/>
            <person name="Joannis T."/>
            <person name="Lombin L.H."/>
            <person name="Cattoli G."/>
        </authorList>
    </citation>
    <scope>NUCLEOTIDE SEQUENCE [LARGE SCALE GENOMIC DNA]</scope>
    <source>
        <strain evidence="2 3">IMI 309357</strain>
    </source>
</reference>
<dbReference type="AlphaFoldDB" id="A0A1G4B6S9"/>
<proteinExistence type="predicted"/>
<feature type="compositionally biased region" description="Gly residues" evidence="1">
    <location>
        <begin position="55"/>
        <end position="66"/>
    </location>
</feature>
<keyword evidence="3" id="KW-1185">Reference proteome</keyword>
<sequence length="120" mass="12593">MPTLSSDVHRSATPKTFEDIKGGCRAGDHNGPGDDASGTKGGHKDTTGDACSKGGRYGGPGYGHHGGSNTNLSLPPNPSLNGLTHRQARETLDKFVMADKCLDGQQRLEEEMKARSQSGN</sequence>
<dbReference type="EMBL" id="MJBS01000061">
    <property type="protein sequence ID" value="OHE97121.1"/>
    <property type="molecule type" value="Genomic_DNA"/>
</dbReference>